<reference evidence="1 2" key="1">
    <citation type="submission" date="2016-12" db="EMBL/GenBank/DDBJ databases">
        <authorList>
            <person name="Song W.-J."/>
            <person name="Kurnit D.M."/>
        </authorList>
    </citation>
    <scope>NUCLEOTIDE SEQUENCE [LARGE SCALE GENOMIC DNA]</scope>
    <source>
        <strain evidence="1 2">DSM 12503</strain>
    </source>
</reference>
<evidence type="ECO:0000313" key="1">
    <source>
        <dbReference type="EMBL" id="SHO49090.1"/>
    </source>
</evidence>
<accession>A0A1M7Y8Y8</accession>
<protein>
    <recommendedName>
        <fullName evidence="3">Glucose / Sorbosone dehydrogenase</fullName>
    </recommendedName>
</protein>
<dbReference type="Gene3D" id="2.120.10.30">
    <property type="entry name" value="TolB, C-terminal domain"/>
    <property type="match status" value="1"/>
</dbReference>
<dbReference type="AlphaFoldDB" id="A0A1M7Y8Y8"/>
<dbReference type="InterPro" id="IPR011042">
    <property type="entry name" value="6-blade_b-propeller_TolB-like"/>
</dbReference>
<gene>
    <name evidence="1" type="ORF">SAMN02745217_02120</name>
</gene>
<evidence type="ECO:0008006" key="3">
    <source>
        <dbReference type="Google" id="ProtNLM"/>
    </source>
</evidence>
<organism evidence="1 2">
    <name type="scientific">Anaerocolumna xylanovorans DSM 12503</name>
    <dbReference type="NCBI Taxonomy" id="1121345"/>
    <lineage>
        <taxon>Bacteria</taxon>
        <taxon>Bacillati</taxon>
        <taxon>Bacillota</taxon>
        <taxon>Clostridia</taxon>
        <taxon>Lachnospirales</taxon>
        <taxon>Lachnospiraceae</taxon>
        <taxon>Anaerocolumna</taxon>
    </lineage>
</organism>
<dbReference type="Proteomes" id="UP000184612">
    <property type="component" value="Unassembled WGS sequence"/>
</dbReference>
<dbReference type="EMBL" id="FRFD01000006">
    <property type="protein sequence ID" value="SHO49090.1"/>
    <property type="molecule type" value="Genomic_DNA"/>
</dbReference>
<name>A0A1M7Y8Y8_9FIRM</name>
<dbReference type="STRING" id="1121345.SAMN02745217_02120"/>
<proteinExistence type="predicted"/>
<sequence>MVSGIWYGWPDYSGGEPITLPRFKPDRGPQPEFLITQHPNVAPRPFAIFPPNSAIMGFDFNYNRTFGPYGDAYIAEFGGSGTRRVGYTTPNIGTGQRIARIDMLTGGVTTFAINKSGYPASLTSEGGFERPADVVFGPDGAMYVLDLGWSDPDSPGVFVPNTGVIWRISRNQ</sequence>
<evidence type="ECO:0000313" key="2">
    <source>
        <dbReference type="Proteomes" id="UP000184612"/>
    </source>
</evidence>
<dbReference type="SUPFAM" id="SSF101898">
    <property type="entry name" value="NHL repeat"/>
    <property type="match status" value="1"/>
</dbReference>
<keyword evidence="2" id="KW-1185">Reference proteome</keyword>